<dbReference type="Gene3D" id="3.40.50.300">
    <property type="entry name" value="P-loop containing nucleotide triphosphate hydrolases"/>
    <property type="match status" value="1"/>
</dbReference>
<evidence type="ECO:0000313" key="3">
    <source>
        <dbReference type="Proteomes" id="UP000009168"/>
    </source>
</evidence>
<dbReference type="AlphaFoldDB" id="Q22SK7"/>
<evidence type="ECO:0000313" key="2">
    <source>
        <dbReference type="EMBL" id="EAR87765.1"/>
    </source>
</evidence>
<keyword evidence="2" id="KW-0808">Transferase</keyword>
<dbReference type="EMBL" id="GG662845">
    <property type="protein sequence ID" value="EAR87765.1"/>
    <property type="molecule type" value="Genomic_DNA"/>
</dbReference>
<dbReference type="RefSeq" id="XP_001008010.1">
    <property type="nucleotide sequence ID" value="XM_001008010.1"/>
</dbReference>
<dbReference type="eggNOG" id="KOG2702">
    <property type="taxonomic scope" value="Eukaryota"/>
</dbReference>
<dbReference type="STRING" id="312017.Q22SK7"/>
<proteinExistence type="predicted"/>
<keyword evidence="3" id="KW-1185">Reference proteome</keyword>
<keyword evidence="2" id="KW-0418">Kinase</keyword>
<dbReference type="InterPro" id="IPR006083">
    <property type="entry name" value="PRK/URK"/>
</dbReference>
<organism evidence="2 3">
    <name type="scientific">Tetrahymena thermophila (strain SB210)</name>
    <dbReference type="NCBI Taxonomy" id="312017"/>
    <lineage>
        <taxon>Eukaryota</taxon>
        <taxon>Sar</taxon>
        <taxon>Alveolata</taxon>
        <taxon>Ciliophora</taxon>
        <taxon>Intramacronucleata</taxon>
        <taxon>Oligohymenophorea</taxon>
        <taxon>Hymenostomatida</taxon>
        <taxon>Tetrahymenina</taxon>
        <taxon>Tetrahymenidae</taxon>
        <taxon>Tetrahymena</taxon>
    </lineage>
</organism>
<dbReference type="KEGG" id="tet:TTHERM_00001300"/>
<dbReference type="HOGENOM" id="CLU_067202_1_1_1"/>
<protein>
    <submittedName>
        <fullName evidence="2">Pantothenate kinase, (Phosphoribulokinase/uridine kinase family protein), putative</fullName>
    </submittedName>
</protein>
<dbReference type="Pfam" id="PF00485">
    <property type="entry name" value="PRK"/>
    <property type="match status" value="1"/>
</dbReference>
<dbReference type="InterPro" id="IPR027417">
    <property type="entry name" value="P-loop_NTPase"/>
</dbReference>
<sequence length="221" mass="25312">MADQTQKIISTILNKYKEFQEQNSTDPEKQFFIGIAGIPGGGKSTLTQKIVNQIGSNVCQIVPMDGYHLYLKELSPEQLARRGAPDTFNQIKFKNDLMRLKQEREGHFPSFDHAVKDPIENDIKITKNMKVVIVEGLYLFMKEWDLINLFDMKIFIKCNQDEADQRVANRHFQAGICSTIEAAILQAKNNDRVNANYILNNSLIDTETYIFDTSSTQNENQ</sequence>
<dbReference type="InParanoid" id="Q22SK7"/>
<dbReference type="OrthoDB" id="10034502at2759"/>
<feature type="domain" description="Phosphoribulokinase/uridine kinase" evidence="1">
    <location>
        <begin position="32"/>
        <end position="161"/>
    </location>
</feature>
<dbReference type="OMA" id="EVWFVEV"/>
<accession>Q22SK7</accession>
<dbReference type="GeneID" id="7832361"/>
<reference evidence="3" key="1">
    <citation type="journal article" date="2006" name="PLoS Biol.">
        <title>Macronuclear genome sequence of the ciliate Tetrahymena thermophila, a model eukaryote.</title>
        <authorList>
            <person name="Eisen J.A."/>
            <person name="Coyne R.S."/>
            <person name="Wu M."/>
            <person name="Wu D."/>
            <person name="Thiagarajan M."/>
            <person name="Wortman J.R."/>
            <person name="Badger J.H."/>
            <person name="Ren Q."/>
            <person name="Amedeo P."/>
            <person name="Jones K.M."/>
            <person name="Tallon L.J."/>
            <person name="Delcher A.L."/>
            <person name="Salzberg S.L."/>
            <person name="Silva J.C."/>
            <person name="Haas B.J."/>
            <person name="Majoros W.H."/>
            <person name="Farzad M."/>
            <person name="Carlton J.M."/>
            <person name="Smith R.K. Jr."/>
            <person name="Garg J."/>
            <person name="Pearlman R.E."/>
            <person name="Karrer K.M."/>
            <person name="Sun L."/>
            <person name="Manning G."/>
            <person name="Elde N.C."/>
            <person name="Turkewitz A.P."/>
            <person name="Asai D.J."/>
            <person name="Wilkes D.E."/>
            <person name="Wang Y."/>
            <person name="Cai H."/>
            <person name="Collins K."/>
            <person name="Stewart B.A."/>
            <person name="Lee S.R."/>
            <person name="Wilamowska K."/>
            <person name="Weinberg Z."/>
            <person name="Ruzzo W.L."/>
            <person name="Wloga D."/>
            <person name="Gaertig J."/>
            <person name="Frankel J."/>
            <person name="Tsao C.-C."/>
            <person name="Gorovsky M.A."/>
            <person name="Keeling P.J."/>
            <person name="Waller R.F."/>
            <person name="Patron N.J."/>
            <person name="Cherry J.M."/>
            <person name="Stover N.A."/>
            <person name="Krieger C.J."/>
            <person name="del Toro C."/>
            <person name="Ryder H.F."/>
            <person name="Williamson S.C."/>
            <person name="Barbeau R.A."/>
            <person name="Hamilton E.P."/>
            <person name="Orias E."/>
        </authorList>
    </citation>
    <scope>NUCLEOTIDE SEQUENCE [LARGE SCALE GENOMIC DNA]</scope>
    <source>
        <strain evidence="3">SB210</strain>
    </source>
</reference>
<dbReference type="Proteomes" id="UP000009168">
    <property type="component" value="Unassembled WGS sequence"/>
</dbReference>
<evidence type="ECO:0000259" key="1">
    <source>
        <dbReference type="Pfam" id="PF00485"/>
    </source>
</evidence>
<gene>
    <name evidence="2" type="ORF">TTHERM_00001300</name>
</gene>
<name>Q22SK7_TETTS</name>
<dbReference type="SUPFAM" id="SSF52540">
    <property type="entry name" value="P-loop containing nucleoside triphosphate hydrolases"/>
    <property type="match status" value="1"/>
</dbReference>
<dbReference type="PANTHER" id="PTHR10285">
    <property type="entry name" value="URIDINE KINASE"/>
    <property type="match status" value="1"/>
</dbReference>
<dbReference type="GO" id="GO:0005524">
    <property type="term" value="F:ATP binding"/>
    <property type="evidence" value="ECO:0007669"/>
    <property type="project" value="InterPro"/>
</dbReference>
<dbReference type="GO" id="GO:0016301">
    <property type="term" value="F:kinase activity"/>
    <property type="evidence" value="ECO:0007669"/>
    <property type="project" value="UniProtKB-KW"/>
</dbReference>